<evidence type="ECO:0000313" key="2">
    <source>
        <dbReference type="Proteomes" id="UP001446337"/>
    </source>
</evidence>
<organism evidence="1 2">
    <name type="scientific">Achromobacter denitrificans</name>
    <name type="common">Alcaligenes denitrificans</name>
    <dbReference type="NCBI Taxonomy" id="32002"/>
    <lineage>
        <taxon>Bacteria</taxon>
        <taxon>Pseudomonadati</taxon>
        <taxon>Pseudomonadota</taxon>
        <taxon>Betaproteobacteria</taxon>
        <taxon>Burkholderiales</taxon>
        <taxon>Alcaligenaceae</taxon>
        <taxon>Achromobacter</taxon>
    </lineage>
</organism>
<dbReference type="EMBL" id="CP154792">
    <property type="protein sequence ID" value="XAN15435.1"/>
    <property type="molecule type" value="Genomic_DNA"/>
</dbReference>
<reference evidence="1 2" key="1">
    <citation type="submission" date="2024-05" db="EMBL/GenBank/DDBJ databases">
        <title>Achromobacter denitrificans. BP1, complete genome.</title>
        <authorList>
            <person name="Zhang B."/>
        </authorList>
    </citation>
    <scope>NUCLEOTIDE SEQUENCE [LARGE SCALE GENOMIC DNA]</scope>
    <source>
        <strain evidence="1 2">BP1</strain>
    </source>
</reference>
<name>A0ABZ3G060_ACHDE</name>
<dbReference type="RefSeq" id="WP_256943213.1">
    <property type="nucleotide sequence ID" value="NZ_CP154792.1"/>
</dbReference>
<gene>
    <name evidence="1" type="ORF">AAIK43_29255</name>
</gene>
<proteinExistence type="predicted"/>
<sequence length="44" mass="5148">MKSDQVHDTGLKKSVQAPSLEDHLDLERIEGEVRRTPCFIWRIL</sequence>
<keyword evidence="2" id="KW-1185">Reference proteome</keyword>
<protein>
    <submittedName>
        <fullName evidence="1">Uncharacterized protein</fullName>
    </submittedName>
</protein>
<dbReference type="Proteomes" id="UP001446337">
    <property type="component" value="Chromosome"/>
</dbReference>
<accession>A0ABZ3G060</accession>
<evidence type="ECO:0000313" key="1">
    <source>
        <dbReference type="EMBL" id="XAN15435.1"/>
    </source>
</evidence>